<proteinExistence type="predicted"/>
<organism evidence="1 2">
    <name type="scientific">Ancylobacter aquaticus</name>
    <dbReference type="NCBI Taxonomy" id="100"/>
    <lineage>
        <taxon>Bacteria</taxon>
        <taxon>Pseudomonadati</taxon>
        <taxon>Pseudomonadota</taxon>
        <taxon>Alphaproteobacteria</taxon>
        <taxon>Hyphomicrobiales</taxon>
        <taxon>Xanthobacteraceae</taxon>
        <taxon>Ancylobacter</taxon>
    </lineage>
</organism>
<evidence type="ECO:0000313" key="1">
    <source>
        <dbReference type="EMBL" id="TCK31231.1"/>
    </source>
</evidence>
<dbReference type="AlphaFoldDB" id="A0A4R1IAA3"/>
<gene>
    <name evidence="1" type="ORF">EV667_1337</name>
</gene>
<name>A0A4R1IAA3_ANCAQ</name>
<dbReference type="Proteomes" id="UP000295030">
    <property type="component" value="Unassembled WGS sequence"/>
</dbReference>
<dbReference type="EMBL" id="SMFY01000001">
    <property type="protein sequence ID" value="TCK31231.1"/>
    <property type="molecule type" value="Genomic_DNA"/>
</dbReference>
<reference evidence="1 2" key="1">
    <citation type="submission" date="2019-03" db="EMBL/GenBank/DDBJ databases">
        <title>Genomic Encyclopedia of Type Strains, Phase IV (KMG-IV): sequencing the most valuable type-strain genomes for metagenomic binning, comparative biology and taxonomic classification.</title>
        <authorList>
            <person name="Goeker M."/>
        </authorList>
    </citation>
    <scope>NUCLEOTIDE SEQUENCE [LARGE SCALE GENOMIC DNA]</scope>
    <source>
        <strain evidence="1 2">DSM 101</strain>
    </source>
</reference>
<keyword evidence="2" id="KW-1185">Reference proteome</keyword>
<dbReference type="SUPFAM" id="SSF46955">
    <property type="entry name" value="Putative DNA-binding domain"/>
    <property type="match status" value="1"/>
</dbReference>
<evidence type="ECO:0000313" key="2">
    <source>
        <dbReference type="Proteomes" id="UP000295030"/>
    </source>
</evidence>
<evidence type="ECO:0008006" key="3">
    <source>
        <dbReference type="Google" id="ProtNLM"/>
    </source>
</evidence>
<sequence>MTNVALTVDDVAHVVGLPVSHIRSWLKRSAVGFGTRLFNRRVRFNLDEVRGLAVMRELVRHGQAPNRAAREAAAIVRQAGGKDAVAVCSASPDHAPVVVPPEYVRPYLEKVRIVVPLAPLWAEVDARIAGLRR</sequence>
<dbReference type="RefSeq" id="WP_165901561.1">
    <property type="nucleotide sequence ID" value="NZ_SMFY01000001.1"/>
</dbReference>
<protein>
    <recommendedName>
        <fullName evidence="3">MerR family transcriptional regulator</fullName>
    </recommendedName>
</protein>
<accession>A0A4R1IAA3</accession>
<dbReference type="InterPro" id="IPR009061">
    <property type="entry name" value="DNA-bd_dom_put_sf"/>
</dbReference>
<comment type="caution">
    <text evidence="1">The sequence shown here is derived from an EMBL/GenBank/DDBJ whole genome shotgun (WGS) entry which is preliminary data.</text>
</comment>